<dbReference type="InterPro" id="IPR011576">
    <property type="entry name" value="Pyridox_Oxase_N"/>
</dbReference>
<evidence type="ECO:0000313" key="3">
    <source>
        <dbReference type="Proteomes" id="UP000682134"/>
    </source>
</evidence>
<organism evidence="2 3">
    <name type="scientific">Gottfriedia endophytica</name>
    <dbReference type="NCBI Taxonomy" id="2820819"/>
    <lineage>
        <taxon>Bacteria</taxon>
        <taxon>Bacillati</taxon>
        <taxon>Bacillota</taxon>
        <taxon>Bacilli</taxon>
        <taxon>Bacillales</taxon>
        <taxon>Bacillaceae</taxon>
        <taxon>Gottfriedia</taxon>
    </lineage>
</organism>
<feature type="domain" description="Pyridoxamine 5'-phosphate oxidase N-terminal" evidence="1">
    <location>
        <begin position="13"/>
        <end position="93"/>
    </location>
</feature>
<name>A0A940NTW3_9BACI</name>
<protein>
    <submittedName>
        <fullName evidence="2">Pyridoxamine 5'-phosphate oxidase family protein</fullName>
    </submittedName>
</protein>
<reference evidence="2" key="1">
    <citation type="submission" date="2021-04" db="EMBL/GenBank/DDBJ databases">
        <title>Genome seq and assembly of Bacillus sp.</title>
        <authorList>
            <person name="Chhetri G."/>
        </authorList>
    </citation>
    <scope>NUCLEOTIDE SEQUENCE</scope>
    <source>
        <strain evidence="2">RG28</strain>
    </source>
</reference>
<dbReference type="InterPro" id="IPR012349">
    <property type="entry name" value="Split_barrel_FMN-bd"/>
</dbReference>
<evidence type="ECO:0000313" key="2">
    <source>
        <dbReference type="EMBL" id="MBP0724768.1"/>
    </source>
</evidence>
<evidence type="ECO:0000259" key="1">
    <source>
        <dbReference type="Pfam" id="PF01243"/>
    </source>
</evidence>
<dbReference type="EMBL" id="JAGIYQ010000003">
    <property type="protein sequence ID" value="MBP0724768.1"/>
    <property type="molecule type" value="Genomic_DNA"/>
</dbReference>
<dbReference type="Proteomes" id="UP000682134">
    <property type="component" value="Unassembled WGS sequence"/>
</dbReference>
<dbReference type="NCBIfam" id="NF005232">
    <property type="entry name" value="PRK06733.1"/>
    <property type="match status" value="1"/>
</dbReference>
<keyword evidence="3" id="KW-1185">Reference proteome</keyword>
<dbReference type="AlphaFoldDB" id="A0A940NTW3"/>
<proteinExistence type="predicted"/>
<sequence length="154" mass="17280">MANSIERSISPTLLSYLNQERIILVSTVNAENQSPNMNAISWFTALDEETVRFAVDRRSWIVSNIEKNSFVSCSLFANETIYCITGKATILSSQLPGLPLKLTCIQVKVNEVKNIMFYGSKISVEPGYVKTYDEKAAKKLDDSVLKALRTYTID</sequence>
<dbReference type="Pfam" id="PF01243">
    <property type="entry name" value="PNPOx_N"/>
    <property type="match status" value="1"/>
</dbReference>
<dbReference type="Gene3D" id="2.30.110.10">
    <property type="entry name" value="Electron Transport, Fmn-binding Protein, Chain A"/>
    <property type="match status" value="1"/>
</dbReference>
<accession>A0A940NTW3</accession>
<comment type="caution">
    <text evidence="2">The sequence shown here is derived from an EMBL/GenBank/DDBJ whole genome shotgun (WGS) entry which is preliminary data.</text>
</comment>
<dbReference type="SUPFAM" id="SSF50475">
    <property type="entry name" value="FMN-binding split barrel"/>
    <property type="match status" value="1"/>
</dbReference>
<dbReference type="RefSeq" id="WP_209403618.1">
    <property type="nucleotide sequence ID" value="NZ_JAGIYQ010000003.1"/>
</dbReference>
<gene>
    <name evidence="2" type="ORF">J5Y03_06140</name>
</gene>